<evidence type="ECO:0008006" key="9">
    <source>
        <dbReference type="Google" id="ProtNLM"/>
    </source>
</evidence>
<evidence type="ECO:0000256" key="2">
    <source>
        <dbReference type="ARBA" id="ARBA00022692"/>
    </source>
</evidence>
<organism evidence="7 8">
    <name type="scientific">Aspergillus glaucus CBS 516.65</name>
    <dbReference type="NCBI Taxonomy" id="1160497"/>
    <lineage>
        <taxon>Eukaryota</taxon>
        <taxon>Fungi</taxon>
        <taxon>Dikarya</taxon>
        <taxon>Ascomycota</taxon>
        <taxon>Pezizomycotina</taxon>
        <taxon>Eurotiomycetes</taxon>
        <taxon>Eurotiomycetidae</taxon>
        <taxon>Eurotiales</taxon>
        <taxon>Aspergillaceae</taxon>
        <taxon>Aspergillus</taxon>
        <taxon>Aspergillus subgen. Aspergillus</taxon>
    </lineage>
</organism>
<evidence type="ECO:0000256" key="6">
    <source>
        <dbReference type="SAM" id="Phobius"/>
    </source>
</evidence>
<evidence type="ECO:0000313" key="8">
    <source>
        <dbReference type="Proteomes" id="UP000184300"/>
    </source>
</evidence>
<evidence type="ECO:0000256" key="5">
    <source>
        <dbReference type="SAM" id="MobiDB-lite"/>
    </source>
</evidence>
<dbReference type="AlphaFoldDB" id="A0A1L9VBC7"/>
<name>A0A1L9VBC7_ASPGL</name>
<dbReference type="Proteomes" id="UP000184300">
    <property type="component" value="Unassembled WGS sequence"/>
</dbReference>
<dbReference type="OrthoDB" id="4205486at2759"/>
<dbReference type="VEuPathDB" id="FungiDB:ASPGLDRAFT_133265"/>
<evidence type="ECO:0000256" key="3">
    <source>
        <dbReference type="ARBA" id="ARBA00022989"/>
    </source>
</evidence>
<dbReference type="GO" id="GO:0016020">
    <property type="term" value="C:membrane"/>
    <property type="evidence" value="ECO:0007669"/>
    <property type="project" value="UniProtKB-SubCell"/>
</dbReference>
<proteinExistence type="predicted"/>
<keyword evidence="2 6" id="KW-0812">Transmembrane</keyword>
<dbReference type="Pfam" id="PF14880">
    <property type="entry name" value="COX14"/>
    <property type="match status" value="1"/>
</dbReference>
<evidence type="ECO:0000313" key="7">
    <source>
        <dbReference type="EMBL" id="OJJ81142.1"/>
    </source>
</evidence>
<dbReference type="GeneID" id="34457457"/>
<dbReference type="RefSeq" id="XP_022397840.1">
    <property type="nucleotide sequence ID" value="XM_022541196.1"/>
</dbReference>
<evidence type="ECO:0000256" key="1">
    <source>
        <dbReference type="ARBA" id="ARBA00004167"/>
    </source>
</evidence>
<feature type="transmembrane region" description="Helical" evidence="6">
    <location>
        <begin position="95"/>
        <end position="116"/>
    </location>
</feature>
<reference evidence="8" key="1">
    <citation type="journal article" date="2017" name="Genome Biol.">
        <title>Comparative genomics reveals high biological diversity and specific adaptations in the industrially and medically important fungal genus Aspergillus.</title>
        <authorList>
            <person name="de Vries R.P."/>
            <person name="Riley R."/>
            <person name="Wiebenga A."/>
            <person name="Aguilar-Osorio G."/>
            <person name="Amillis S."/>
            <person name="Uchima C.A."/>
            <person name="Anderluh G."/>
            <person name="Asadollahi M."/>
            <person name="Askin M."/>
            <person name="Barry K."/>
            <person name="Battaglia E."/>
            <person name="Bayram O."/>
            <person name="Benocci T."/>
            <person name="Braus-Stromeyer S.A."/>
            <person name="Caldana C."/>
            <person name="Canovas D."/>
            <person name="Cerqueira G.C."/>
            <person name="Chen F."/>
            <person name="Chen W."/>
            <person name="Choi C."/>
            <person name="Clum A."/>
            <person name="Dos Santos R.A."/>
            <person name="Damasio A.R."/>
            <person name="Diallinas G."/>
            <person name="Emri T."/>
            <person name="Fekete E."/>
            <person name="Flipphi M."/>
            <person name="Freyberg S."/>
            <person name="Gallo A."/>
            <person name="Gournas C."/>
            <person name="Habgood R."/>
            <person name="Hainaut M."/>
            <person name="Harispe M.L."/>
            <person name="Henrissat B."/>
            <person name="Hilden K.S."/>
            <person name="Hope R."/>
            <person name="Hossain A."/>
            <person name="Karabika E."/>
            <person name="Karaffa L."/>
            <person name="Karanyi Z."/>
            <person name="Krasevec N."/>
            <person name="Kuo A."/>
            <person name="Kusch H."/>
            <person name="LaButti K."/>
            <person name="Lagendijk E.L."/>
            <person name="Lapidus A."/>
            <person name="Levasseur A."/>
            <person name="Lindquist E."/>
            <person name="Lipzen A."/>
            <person name="Logrieco A.F."/>
            <person name="MacCabe A."/>
            <person name="Maekelae M.R."/>
            <person name="Malavazi I."/>
            <person name="Melin P."/>
            <person name="Meyer V."/>
            <person name="Mielnichuk N."/>
            <person name="Miskei M."/>
            <person name="Molnar A.P."/>
            <person name="Mule G."/>
            <person name="Ngan C.Y."/>
            <person name="Orejas M."/>
            <person name="Orosz E."/>
            <person name="Ouedraogo J.P."/>
            <person name="Overkamp K.M."/>
            <person name="Park H.-S."/>
            <person name="Perrone G."/>
            <person name="Piumi F."/>
            <person name="Punt P.J."/>
            <person name="Ram A.F."/>
            <person name="Ramon A."/>
            <person name="Rauscher S."/>
            <person name="Record E."/>
            <person name="Riano-Pachon D.M."/>
            <person name="Robert V."/>
            <person name="Roehrig J."/>
            <person name="Ruller R."/>
            <person name="Salamov A."/>
            <person name="Salih N.S."/>
            <person name="Samson R.A."/>
            <person name="Sandor E."/>
            <person name="Sanguinetti M."/>
            <person name="Schuetze T."/>
            <person name="Sepcic K."/>
            <person name="Shelest E."/>
            <person name="Sherlock G."/>
            <person name="Sophianopoulou V."/>
            <person name="Squina F.M."/>
            <person name="Sun H."/>
            <person name="Susca A."/>
            <person name="Todd R.B."/>
            <person name="Tsang A."/>
            <person name="Unkles S.E."/>
            <person name="van de Wiele N."/>
            <person name="van Rossen-Uffink D."/>
            <person name="Oliveira J.V."/>
            <person name="Vesth T.C."/>
            <person name="Visser J."/>
            <person name="Yu J.-H."/>
            <person name="Zhou M."/>
            <person name="Andersen M.R."/>
            <person name="Archer D.B."/>
            <person name="Baker S.E."/>
            <person name="Benoit I."/>
            <person name="Brakhage A.A."/>
            <person name="Braus G.H."/>
            <person name="Fischer R."/>
            <person name="Frisvad J.C."/>
            <person name="Goldman G.H."/>
            <person name="Houbraken J."/>
            <person name="Oakley B."/>
            <person name="Pocsi I."/>
            <person name="Scazzocchio C."/>
            <person name="Seiboth B."/>
            <person name="vanKuyk P.A."/>
            <person name="Wortman J."/>
            <person name="Dyer P.S."/>
            <person name="Grigoriev I.V."/>
        </authorList>
    </citation>
    <scope>NUCLEOTIDE SEQUENCE [LARGE SCALE GENOMIC DNA]</scope>
    <source>
        <strain evidence="8">CBS 516.65</strain>
    </source>
</reference>
<gene>
    <name evidence="7" type="ORF">ASPGLDRAFT_133265</name>
</gene>
<feature type="compositionally biased region" description="Low complexity" evidence="5">
    <location>
        <begin position="34"/>
        <end position="46"/>
    </location>
</feature>
<evidence type="ECO:0000256" key="4">
    <source>
        <dbReference type="ARBA" id="ARBA00023136"/>
    </source>
</evidence>
<feature type="region of interest" description="Disordered" evidence="5">
    <location>
        <begin position="243"/>
        <end position="262"/>
    </location>
</feature>
<comment type="subcellular location">
    <subcellularLocation>
        <location evidence="1">Membrane</location>
        <topology evidence="1">Single-pass membrane protein</topology>
    </subcellularLocation>
</comment>
<protein>
    <recommendedName>
        <fullName evidence="9">Cytochrome oxidase c assembly-domain-containing protein</fullName>
    </recommendedName>
</protein>
<feature type="compositionally biased region" description="Polar residues" evidence="5">
    <location>
        <begin position="245"/>
        <end position="262"/>
    </location>
</feature>
<dbReference type="EMBL" id="KV878907">
    <property type="protein sequence ID" value="OJJ81142.1"/>
    <property type="molecule type" value="Genomic_DNA"/>
</dbReference>
<accession>A0A1L9VBC7</accession>
<feature type="region of interest" description="Disordered" evidence="5">
    <location>
        <begin position="1"/>
        <end position="57"/>
    </location>
</feature>
<keyword evidence="8" id="KW-1185">Reference proteome</keyword>
<keyword evidence="3 6" id="KW-1133">Transmembrane helix</keyword>
<sequence length="262" mass="28122">MSRSAADATRFTATGPYASSKPGAPAYKLPDFMSNSGNNSNANPSQGPGGQPETPKQKVERLRAQAKAARMAQSSSGFDRFLGAGRDLANKAHKVTVYSLIAASGVCGVLTVYSIISLTLYNRRQKALWVENELKRLENAKLAHASGTATPEQAEIVKNEMIGEIYKRKKDEEKEQRPWNQAKRYLFGGLKADEAAAAPESAAAAVDGQNKPGVLDALNAKAAEDAKLKGEQLPGQLDVLAENAESATKQTSRSWTSWLTGR</sequence>
<keyword evidence="4 6" id="KW-0472">Membrane</keyword>
<dbReference type="InterPro" id="IPR029208">
    <property type="entry name" value="COX14"/>
</dbReference>